<dbReference type="GO" id="GO:0070475">
    <property type="term" value="P:rRNA base methylation"/>
    <property type="evidence" value="ECO:0007669"/>
    <property type="project" value="TreeGrafter"/>
</dbReference>
<dbReference type="RefSeq" id="WP_093428324.1">
    <property type="nucleotide sequence ID" value="NZ_FOMJ01000005.1"/>
</dbReference>
<evidence type="ECO:0000313" key="16">
    <source>
        <dbReference type="Proteomes" id="UP000198611"/>
    </source>
</evidence>
<keyword evidence="5 12" id="KW-0963">Cytoplasm</keyword>
<dbReference type="InterPro" id="IPR046887">
    <property type="entry name" value="RsmE_PUA-like"/>
</dbReference>
<dbReference type="Gene3D" id="2.40.240.20">
    <property type="entry name" value="Hypothetical PUA domain-like, domain 1"/>
    <property type="match status" value="1"/>
</dbReference>
<dbReference type="PANTHER" id="PTHR30027">
    <property type="entry name" value="RIBOSOMAL RNA SMALL SUBUNIT METHYLTRANSFERASE E"/>
    <property type="match status" value="1"/>
</dbReference>
<protein>
    <recommendedName>
        <fullName evidence="4 12">Ribosomal RNA small subunit methyltransferase E</fullName>
        <ecNumber evidence="3 12">2.1.1.193</ecNumber>
    </recommendedName>
</protein>
<dbReference type="InterPro" id="IPR029026">
    <property type="entry name" value="tRNA_m1G_MTases_N"/>
</dbReference>
<evidence type="ECO:0000313" key="15">
    <source>
        <dbReference type="EMBL" id="SFD45269.1"/>
    </source>
</evidence>
<evidence type="ECO:0000256" key="6">
    <source>
        <dbReference type="ARBA" id="ARBA00022552"/>
    </source>
</evidence>
<keyword evidence="9 12" id="KW-0949">S-adenosyl-L-methionine</keyword>
<dbReference type="GO" id="GO:0070042">
    <property type="term" value="F:rRNA (uridine-N3-)-methyltransferase activity"/>
    <property type="evidence" value="ECO:0007669"/>
    <property type="project" value="TreeGrafter"/>
</dbReference>
<dbReference type="GO" id="GO:0005737">
    <property type="term" value="C:cytoplasm"/>
    <property type="evidence" value="ECO:0007669"/>
    <property type="project" value="UniProtKB-SubCell"/>
</dbReference>
<dbReference type="Proteomes" id="UP000198611">
    <property type="component" value="Unassembled WGS sequence"/>
</dbReference>
<keyword evidence="7 12" id="KW-0489">Methyltransferase</keyword>
<evidence type="ECO:0000256" key="1">
    <source>
        <dbReference type="ARBA" id="ARBA00004496"/>
    </source>
</evidence>
<dbReference type="AlphaFoldDB" id="A0A1I1SFL6"/>
<dbReference type="InterPro" id="IPR029028">
    <property type="entry name" value="Alpha/beta_knot_MTases"/>
</dbReference>
<comment type="similarity">
    <text evidence="2 12">Belongs to the RNA methyltransferase RsmE family.</text>
</comment>
<feature type="domain" description="Ribosomal RNA small subunit methyltransferase E PUA-like" evidence="14">
    <location>
        <begin position="21"/>
        <end position="61"/>
    </location>
</feature>
<comment type="function">
    <text evidence="10 12">Specifically methylates the N3 position of the uracil ring of uridine 1498 (m3U1498) in 16S rRNA. Acts on the fully assembled 30S ribosomal subunit.</text>
</comment>
<evidence type="ECO:0000256" key="7">
    <source>
        <dbReference type="ARBA" id="ARBA00022603"/>
    </source>
</evidence>
<dbReference type="PIRSF" id="PIRSF015601">
    <property type="entry name" value="MTase_slr0722"/>
    <property type="match status" value="1"/>
</dbReference>
<evidence type="ECO:0000259" key="13">
    <source>
        <dbReference type="Pfam" id="PF04452"/>
    </source>
</evidence>
<comment type="subcellular location">
    <subcellularLocation>
        <location evidence="1 12">Cytoplasm</location>
    </subcellularLocation>
</comment>
<dbReference type="EC" id="2.1.1.193" evidence="3 12"/>
<dbReference type="Pfam" id="PF04452">
    <property type="entry name" value="Methyltrans_RNA"/>
    <property type="match status" value="1"/>
</dbReference>
<name>A0A1I1SFL6_9GAMM</name>
<gene>
    <name evidence="15" type="ORF">SAMN05660831_01681</name>
</gene>
<keyword evidence="16" id="KW-1185">Reference proteome</keyword>
<comment type="catalytic activity">
    <reaction evidence="11 12">
        <text>uridine(1498) in 16S rRNA + S-adenosyl-L-methionine = N(3)-methyluridine(1498) in 16S rRNA + S-adenosyl-L-homocysteine + H(+)</text>
        <dbReference type="Rhea" id="RHEA:42920"/>
        <dbReference type="Rhea" id="RHEA-COMP:10283"/>
        <dbReference type="Rhea" id="RHEA-COMP:10284"/>
        <dbReference type="ChEBI" id="CHEBI:15378"/>
        <dbReference type="ChEBI" id="CHEBI:57856"/>
        <dbReference type="ChEBI" id="CHEBI:59789"/>
        <dbReference type="ChEBI" id="CHEBI:65315"/>
        <dbReference type="ChEBI" id="CHEBI:74502"/>
        <dbReference type="EC" id="2.1.1.193"/>
    </reaction>
</comment>
<evidence type="ECO:0000256" key="2">
    <source>
        <dbReference type="ARBA" id="ARBA00005528"/>
    </source>
</evidence>
<accession>A0A1I1SFL6</accession>
<evidence type="ECO:0000256" key="12">
    <source>
        <dbReference type="PIRNR" id="PIRNR015601"/>
    </source>
</evidence>
<dbReference type="SUPFAM" id="SSF88697">
    <property type="entry name" value="PUA domain-like"/>
    <property type="match status" value="1"/>
</dbReference>
<evidence type="ECO:0000256" key="10">
    <source>
        <dbReference type="ARBA" id="ARBA00025699"/>
    </source>
</evidence>
<dbReference type="NCBIfam" id="TIGR00046">
    <property type="entry name" value="RsmE family RNA methyltransferase"/>
    <property type="match status" value="1"/>
</dbReference>
<evidence type="ECO:0000256" key="9">
    <source>
        <dbReference type="ARBA" id="ARBA00022691"/>
    </source>
</evidence>
<evidence type="ECO:0000256" key="4">
    <source>
        <dbReference type="ARBA" id="ARBA00013673"/>
    </source>
</evidence>
<dbReference type="STRING" id="1123397.SAMN05660831_01681"/>
<evidence type="ECO:0000256" key="3">
    <source>
        <dbReference type="ARBA" id="ARBA00012328"/>
    </source>
</evidence>
<dbReference type="CDD" id="cd18084">
    <property type="entry name" value="RsmE-like"/>
    <property type="match status" value="1"/>
</dbReference>
<organism evidence="15 16">
    <name type="scientific">Thiohalospira halophila DSM 15071</name>
    <dbReference type="NCBI Taxonomy" id="1123397"/>
    <lineage>
        <taxon>Bacteria</taxon>
        <taxon>Pseudomonadati</taxon>
        <taxon>Pseudomonadota</taxon>
        <taxon>Gammaproteobacteria</taxon>
        <taxon>Thiohalospirales</taxon>
        <taxon>Thiohalospiraceae</taxon>
        <taxon>Thiohalospira</taxon>
    </lineage>
</organism>
<dbReference type="Pfam" id="PF20260">
    <property type="entry name" value="PUA_4"/>
    <property type="match status" value="1"/>
</dbReference>
<reference evidence="15 16" key="1">
    <citation type="submission" date="2016-10" db="EMBL/GenBank/DDBJ databases">
        <authorList>
            <person name="de Groot N.N."/>
        </authorList>
    </citation>
    <scope>NUCLEOTIDE SEQUENCE [LARGE SCALE GENOMIC DNA]</scope>
    <source>
        <strain evidence="15 16">HL3</strain>
    </source>
</reference>
<evidence type="ECO:0000256" key="8">
    <source>
        <dbReference type="ARBA" id="ARBA00022679"/>
    </source>
</evidence>
<dbReference type="NCBIfam" id="NF008692">
    <property type="entry name" value="PRK11713.1-5"/>
    <property type="match status" value="1"/>
</dbReference>
<feature type="domain" description="Ribosomal RNA small subunit methyltransferase E methyltransferase" evidence="13">
    <location>
        <begin position="75"/>
        <end position="234"/>
    </location>
</feature>
<dbReference type="Gene3D" id="3.40.1280.10">
    <property type="match status" value="1"/>
</dbReference>
<sequence length="241" mass="25296">MPTPRIHVPGPLAPGAEIDLPEGAVRHLGRVLRLRPGAAVILFDGRGGEYPATLTALDKRAGAARVEAFDEGERESPLALELVQGVAKGERMDFAIQKAVELGAARIVPVLTERGVVKLDAERAASRQRHWEGVIASACEQSGRNRLPELAPIQPLREWLAEPRTGAVLDPEGGTGIGELARPAGPFALLVGPEGGLTDDEIAAAADAGLARLRLGPRVLRTETAPLAALAALQTVWGDLG</sequence>
<dbReference type="PANTHER" id="PTHR30027:SF3">
    <property type="entry name" value="16S RRNA (URACIL(1498)-N(3))-METHYLTRANSFERASE"/>
    <property type="match status" value="1"/>
</dbReference>
<evidence type="ECO:0000259" key="14">
    <source>
        <dbReference type="Pfam" id="PF20260"/>
    </source>
</evidence>
<keyword evidence="8 12" id="KW-0808">Transferase</keyword>
<dbReference type="InterPro" id="IPR046886">
    <property type="entry name" value="RsmE_MTase_dom"/>
</dbReference>
<dbReference type="InterPro" id="IPR015947">
    <property type="entry name" value="PUA-like_sf"/>
</dbReference>
<dbReference type="EMBL" id="FOMJ01000005">
    <property type="protein sequence ID" value="SFD45269.1"/>
    <property type="molecule type" value="Genomic_DNA"/>
</dbReference>
<dbReference type="OrthoDB" id="9815641at2"/>
<dbReference type="SUPFAM" id="SSF75217">
    <property type="entry name" value="alpha/beta knot"/>
    <property type="match status" value="1"/>
</dbReference>
<evidence type="ECO:0000256" key="11">
    <source>
        <dbReference type="ARBA" id="ARBA00047944"/>
    </source>
</evidence>
<dbReference type="InterPro" id="IPR006700">
    <property type="entry name" value="RsmE"/>
</dbReference>
<proteinExistence type="inferred from homology"/>
<keyword evidence="6 12" id="KW-0698">rRNA processing</keyword>
<evidence type="ECO:0000256" key="5">
    <source>
        <dbReference type="ARBA" id="ARBA00022490"/>
    </source>
</evidence>